<comment type="caution">
    <text evidence="1">The sequence shown here is derived from an EMBL/GenBank/DDBJ whole genome shotgun (WGS) entry which is preliminary data.</text>
</comment>
<organism evidence="1 2">
    <name type="scientific">Aspergillus granulosus</name>
    <dbReference type="NCBI Taxonomy" id="176169"/>
    <lineage>
        <taxon>Eukaryota</taxon>
        <taxon>Fungi</taxon>
        <taxon>Dikarya</taxon>
        <taxon>Ascomycota</taxon>
        <taxon>Pezizomycotina</taxon>
        <taxon>Eurotiomycetes</taxon>
        <taxon>Eurotiomycetidae</taxon>
        <taxon>Eurotiales</taxon>
        <taxon>Aspergillaceae</taxon>
        <taxon>Aspergillus</taxon>
        <taxon>Aspergillus subgen. Nidulantes</taxon>
    </lineage>
</organism>
<accession>A0ABR4GT16</accession>
<gene>
    <name evidence="1" type="ORF">BJX63DRAFT_416763</name>
</gene>
<reference evidence="1 2" key="1">
    <citation type="submission" date="2024-07" db="EMBL/GenBank/DDBJ databases">
        <title>Section-level genome sequencing and comparative genomics of Aspergillus sections Usti and Cavernicolus.</title>
        <authorList>
            <consortium name="Lawrence Berkeley National Laboratory"/>
            <person name="Nybo J.L."/>
            <person name="Vesth T.C."/>
            <person name="Theobald S."/>
            <person name="Frisvad J.C."/>
            <person name="Larsen T.O."/>
            <person name="Kjaerboelling I."/>
            <person name="Rothschild-Mancinelli K."/>
            <person name="Lyhne E.K."/>
            <person name="Kogle M.E."/>
            <person name="Barry K."/>
            <person name="Clum A."/>
            <person name="Na H."/>
            <person name="Ledsgaard L."/>
            <person name="Lin J."/>
            <person name="Lipzen A."/>
            <person name="Kuo A."/>
            <person name="Riley R."/>
            <person name="Mondo S."/>
            <person name="Labutti K."/>
            <person name="Haridas S."/>
            <person name="Pangalinan J."/>
            <person name="Salamov A.A."/>
            <person name="Simmons B.A."/>
            <person name="Magnuson J.K."/>
            <person name="Chen J."/>
            <person name="Drula E."/>
            <person name="Henrissat B."/>
            <person name="Wiebenga A."/>
            <person name="Lubbers R.J."/>
            <person name="Gomes A.C."/>
            <person name="Makela M.R."/>
            <person name="Stajich J."/>
            <person name="Grigoriev I.V."/>
            <person name="Mortensen U.H."/>
            <person name="De Vries R.P."/>
            <person name="Baker S.E."/>
            <person name="Andersen M.R."/>
        </authorList>
    </citation>
    <scope>NUCLEOTIDE SEQUENCE [LARGE SCALE GENOMIC DNA]</scope>
    <source>
        <strain evidence="1 2">CBS 588.65</strain>
    </source>
</reference>
<dbReference type="Proteomes" id="UP001610334">
    <property type="component" value="Unassembled WGS sequence"/>
</dbReference>
<evidence type="ECO:0000313" key="1">
    <source>
        <dbReference type="EMBL" id="KAL2801689.1"/>
    </source>
</evidence>
<protein>
    <submittedName>
        <fullName evidence="1">Uncharacterized protein</fullName>
    </submittedName>
</protein>
<proteinExistence type="predicted"/>
<name>A0ABR4GT16_9EURO</name>
<dbReference type="EMBL" id="JBFXLT010000266">
    <property type="protein sequence ID" value="KAL2801689.1"/>
    <property type="molecule type" value="Genomic_DNA"/>
</dbReference>
<evidence type="ECO:0000313" key="2">
    <source>
        <dbReference type="Proteomes" id="UP001610334"/>
    </source>
</evidence>
<keyword evidence="2" id="KW-1185">Reference proteome</keyword>
<sequence>MQIWAFMGRSPRPIRGLLQGQAGFVMDYLATVRTTRKRYHGERMIRALGILMGWRSYLTGSKIKP</sequence>